<sequence length="156" mass="17086">MTSMTNPQPHLDVEFFILNDLAGRLRAAGAKIKVKKIGKLHRITLLEQPQIATVQQILSYANQTEIAPAITATQTNDNKGAESNISTTTLVVESEPEQTQISDSHTPALATLDDLKALSLKKLQELAALNKIKGRTKIKPDKLTEKLHGLVTKDQL</sequence>
<dbReference type="EMBL" id="JAHHHW010000099">
    <property type="protein sequence ID" value="MBW4433189.1"/>
    <property type="molecule type" value="Genomic_DNA"/>
</dbReference>
<evidence type="ECO:0000313" key="2">
    <source>
        <dbReference type="Proteomes" id="UP000813215"/>
    </source>
</evidence>
<accession>A0A9E3H904</accession>
<protein>
    <submittedName>
        <fullName evidence="1">Uncharacterized protein</fullName>
    </submittedName>
</protein>
<gene>
    <name evidence="1" type="ORF">KME28_16050</name>
</gene>
<evidence type="ECO:0000313" key="1">
    <source>
        <dbReference type="EMBL" id="MBW4433189.1"/>
    </source>
</evidence>
<dbReference type="Proteomes" id="UP000813215">
    <property type="component" value="Unassembled WGS sequence"/>
</dbReference>
<dbReference type="AlphaFoldDB" id="A0A9E3H904"/>
<comment type="caution">
    <text evidence="1">The sequence shown here is derived from an EMBL/GenBank/DDBJ whole genome shotgun (WGS) entry which is preliminary data.</text>
</comment>
<organism evidence="1 2">
    <name type="scientific">Pelatocladus maniniholoensis HA4357-MV3</name>
    <dbReference type="NCBI Taxonomy" id="1117104"/>
    <lineage>
        <taxon>Bacteria</taxon>
        <taxon>Bacillati</taxon>
        <taxon>Cyanobacteriota</taxon>
        <taxon>Cyanophyceae</taxon>
        <taxon>Nostocales</taxon>
        <taxon>Nostocaceae</taxon>
        <taxon>Pelatocladus</taxon>
    </lineage>
</organism>
<reference evidence="1" key="1">
    <citation type="submission" date="2021-05" db="EMBL/GenBank/DDBJ databases">
        <authorList>
            <person name="Pietrasiak N."/>
            <person name="Ward R."/>
            <person name="Stajich J.E."/>
            <person name="Kurbessoian T."/>
        </authorList>
    </citation>
    <scope>NUCLEOTIDE SEQUENCE</scope>
    <source>
        <strain evidence="1">HA4357-MV3</strain>
    </source>
</reference>
<proteinExistence type="predicted"/>
<name>A0A9E3H904_9NOST</name>
<reference evidence="1" key="2">
    <citation type="journal article" date="2022" name="Microbiol. Resour. Announc.">
        <title>Metagenome Sequencing to Explore Phylogenomics of Terrestrial Cyanobacteria.</title>
        <authorList>
            <person name="Ward R.D."/>
            <person name="Stajich J.E."/>
            <person name="Johansen J.R."/>
            <person name="Huntemann M."/>
            <person name="Clum A."/>
            <person name="Foster B."/>
            <person name="Foster B."/>
            <person name="Roux S."/>
            <person name="Palaniappan K."/>
            <person name="Varghese N."/>
            <person name="Mukherjee S."/>
            <person name="Reddy T.B.K."/>
            <person name="Daum C."/>
            <person name="Copeland A."/>
            <person name="Chen I.A."/>
            <person name="Ivanova N.N."/>
            <person name="Kyrpides N.C."/>
            <person name="Shapiro N."/>
            <person name="Eloe-Fadrosh E.A."/>
            <person name="Pietrasiak N."/>
        </authorList>
    </citation>
    <scope>NUCLEOTIDE SEQUENCE</scope>
    <source>
        <strain evidence="1">HA4357-MV3</strain>
    </source>
</reference>